<dbReference type="SUPFAM" id="SSF57184">
    <property type="entry name" value="Growth factor receptor domain"/>
    <property type="match status" value="1"/>
</dbReference>
<dbReference type="SMART" id="SM01411">
    <property type="entry name" value="Ephrin_rec_like"/>
    <property type="match status" value="2"/>
</dbReference>
<keyword evidence="3" id="KW-1185">Reference proteome</keyword>
<organism evidence="2 3">
    <name type="scientific">Favolaschia claudopus</name>
    <dbReference type="NCBI Taxonomy" id="2862362"/>
    <lineage>
        <taxon>Eukaryota</taxon>
        <taxon>Fungi</taxon>
        <taxon>Dikarya</taxon>
        <taxon>Basidiomycota</taxon>
        <taxon>Agaricomycotina</taxon>
        <taxon>Agaricomycetes</taxon>
        <taxon>Agaricomycetidae</taxon>
        <taxon>Agaricales</taxon>
        <taxon>Marasmiineae</taxon>
        <taxon>Mycenaceae</taxon>
        <taxon>Favolaschia</taxon>
    </lineage>
</organism>
<dbReference type="AlphaFoldDB" id="A0AAW0DAB3"/>
<dbReference type="EMBL" id="JAWWNJ010000009">
    <property type="protein sequence ID" value="KAK7048053.1"/>
    <property type="molecule type" value="Genomic_DNA"/>
</dbReference>
<dbReference type="Proteomes" id="UP001362999">
    <property type="component" value="Unassembled WGS sequence"/>
</dbReference>
<dbReference type="InterPro" id="IPR011641">
    <property type="entry name" value="Tyr-kin_ephrin_A/B_rcpt-like"/>
</dbReference>
<sequence length="354" mass="37620">MGRKCRNSLPSTFRVAFSVERKRCSKTSQACIIGSEDSRNSRLLCAVASFPVSACGHACSFGSESSALRVRISIVCVETSEIQPLPVFAKGIKPMAFMSILHSKRLHKPHYHSSNSLTCFTMLFASSIFSAALLMLASVTALPQPEEGSLVGRQSSCPSGSFRANSTACAPCPAGSTCSGGTNRPDPCDTGLYQPNTGSTTCLRTPPGFFTNRRGSAMPSPCPAGSYQPYPRQAFCYGASKGRFQQQTGKAFVCATCCGWAATLNNNNVNPVKCNGTKPYAWPNSGDGCISTPTSCTPAATCAQAANGNCPARPSAVDLSLFGLRVETHSPQFHYLLSKFLSLDTVFYSLSLSR</sequence>
<feature type="domain" description="Tyrosine-protein kinase ephrin type A/B receptor-like" evidence="1">
    <location>
        <begin position="175"/>
        <end position="217"/>
    </location>
</feature>
<name>A0AAW0DAB3_9AGAR</name>
<evidence type="ECO:0000313" key="3">
    <source>
        <dbReference type="Proteomes" id="UP001362999"/>
    </source>
</evidence>
<gene>
    <name evidence="2" type="ORF">R3P38DRAFT_1849688</name>
</gene>
<dbReference type="Pfam" id="PF07699">
    <property type="entry name" value="Ephrin_rec_like"/>
    <property type="match status" value="1"/>
</dbReference>
<comment type="caution">
    <text evidence="2">The sequence shown here is derived from an EMBL/GenBank/DDBJ whole genome shotgun (WGS) entry which is preliminary data.</text>
</comment>
<protein>
    <recommendedName>
        <fullName evidence="1">Tyrosine-protein kinase ephrin type A/B receptor-like domain-containing protein</fullName>
    </recommendedName>
</protein>
<dbReference type="InterPro" id="IPR009030">
    <property type="entry name" value="Growth_fac_rcpt_cys_sf"/>
</dbReference>
<evidence type="ECO:0000313" key="2">
    <source>
        <dbReference type="EMBL" id="KAK7048053.1"/>
    </source>
</evidence>
<proteinExistence type="predicted"/>
<reference evidence="2 3" key="1">
    <citation type="journal article" date="2024" name="J Genomics">
        <title>Draft genome sequencing and assembly of Favolaschia claudopus CIRM-BRFM 2984 isolated from oak limbs.</title>
        <authorList>
            <person name="Navarro D."/>
            <person name="Drula E."/>
            <person name="Chaduli D."/>
            <person name="Cazenave R."/>
            <person name="Ahrendt S."/>
            <person name="Wang J."/>
            <person name="Lipzen A."/>
            <person name="Daum C."/>
            <person name="Barry K."/>
            <person name="Grigoriev I.V."/>
            <person name="Favel A."/>
            <person name="Rosso M.N."/>
            <person name="Martin F."/>
        </authorList>
    </citation>
    <scope>NUCLEOTIDE SEQUENCE [LARGE SCALE GENOMIC DNA]</scope>
    <source>
        <strain evidence="2 3">CIRM-BRFM 2984</strain>
    </source>
</reference>
<evidence type="ECO:0000259" key="1">
    <source>
        <dbReference type="Pfam" id="PF07699"/>
    </source>
</evidence>
<accession>A0AAW0DAB3</accession>